<accession>A0A1C7NJI6</accession>
<proteinExistence type="predicted"/>
<dbReference type="OrthoDB" id="2247400at2759"/>
<comment type="caution">
    <text evidence="1">The sequence shown here is derived from an EMBL/GenBank/DDBJ whole genome shotgun (WGS) entry which is preliminary data.</text>
</comment>
<dbReference type="AlphaFoldDB" id="A0A1C7NJI6"/>
<keyword evidence="2" id="KW-1185">Reference proteome</keyword>
<protein>
    <submittedName>
        <fullName evidence="1">Uncharacterized protein</fullName>
    </submittedName>
</protein>
<dbReference type="Proteomes" id="UP000093000">
    <property type="component" value="Unassembled WGS sequence"/>
</dbReference>
<sequence length="161" mass="18054">MSYSPEKEEKIPRNLPRLKTVIETPQQFLKLSRKITGIVSSKRPVEIQLGIGCGKNLLFPSLGTVKIEALLNQQNRLVGSKPMESPPTTPIPTPTHAYSISTISFDEYAPPQHSFPNRPAVLDRLVADVLNHLDSYPNQSDCSEDLIHLKPRLEAYHNKAF</sequence>
<name>A0A1C7NJI6_9FUNG</name>
<gene>
    <name evidence="1" type="ORF">A0J61_03317</name>
</gene>
<dbReference type="EMBL" id="LUGH01000140">
    <property type="protein sequence ID" value="OBZ88636.1"/>
    <property type="molecule type" value="Genomic_DNA"/>
</dbReference>
<reference evidence="1 2" key="1">
    <citation type="submission" date="2016-03" db="EMBL/GenBank/DDBJ databases">
        <title>Choanephora cucurbitarum.</title>
        <authorList>
            <person name="Min B."/>
            <person name="Park H."/>
            <person name="Park J.-H."/>
            <person name="Shin H.-D."/>
            <person name="Choi I.-G."/>
        </authorList>
    </citation>
    <scope>NUCLEOTIDE SEQUENCE [LARGE SCALE GENOMIC DNA]</scope>
    <source>
        <strain evidence="1 2">KUS-F28377</strain>
    </source>
</reference>
<dbReference type="InParanoid" id="A0A1C7NJI6"/>
<organism evidence="1 2">
    <name type="scientific">Choanephora cucurbitarum</name>
    <dbReference type="NCBI Taxonomy" id="101091"/>
    <lineage>
        <taxon>Eukaryota</taxon>
        <taxon>Fungi</taxon>
        <taxon>Fungi incertae sedis</taxon>
        <taxon>Mucoromycota</taxon>
        <taxon>Mucoromycotina</taxon>
        <taxon>Mucoromycetes</taxon>
        <taxon>Mucorales</taxon>
        <taxon>Mucorineae</taxon>
        <taxon>Choanephoraceae</taxon>
        <taxon>Choanephoroideae</taxon>
        <taxon>Choanephora</taxon>
    </lineage>
</organism>
<evidence type="ECO:0000313" key="1">
    <source>
        <dbReference type="EMBL" id="OBZ88636.1"/>
    </source>
</evidence>
<evidence type="ECO:0000313" key="2">
    <source>
        <dbReference type="Proteomes" id="UP000093000"/>
    </source>
</evidence>